<evidence type="ECO:0000313" key="1">
    <source>
        <dbReference type="EMBL" id="KAJ7520487.1"/>
    </source>
</evidence>
<accession>A0ACC2AT90</accession>
<evidence type="ECO:0000313" key="2">
    <source>
        <dbReference type="Proteomes" id="UP001162992"/>
    </source>
</evidence>
<proteinExistence type="predicted"/>
<comment type="caution">
    <text evidence="1">The sequence shown here is derived from an EMBL/GenBank/DDBJ whole genome shotgun (WGS) entry which is preliminary data.</text>
</comment>
<keyword evidence="2" id="KW-1185">Reference proteome</keyword>
<dbReference type="EMBL" id="CM055110">
    <property type="protein sequence ID" value="KAJ7520487.1"/>
    <property type="molecule type" value="Genomic_DNA"/>
</dbReference>
<organism evidence="1 2">
    <name type="scientific">Diphasiastrum complanatum</name>
    <name type="common">Issler's clubmoss</name>
    <name type="synonym">Lycopodium complanatum</name>
    <dbReference type="NCBI Taxonomy" id="34168"/>
    <lineage>
        <taxon>Eukaryota</taxon>
        <taxon>Viridiplantae</taxon>
        <taxon>Streptophyta</taxon>
        <taxon>Embryophyta</taxon>
        <taxon>Tracheophyta</taxon>
        <taxon>Lycopodiopsida</taxon>
        <taxon>Lycopodiales</taxon>
        <taxon>Lycopodiaceae</taxon>
        <taxon>Lycopodioideae</taxon>
        <taxon>Diphasiastrum</taxon>
    </lineage>
</organism>
<dbReference type="Proteomes" id="UP001162992">
    <property type="component" value="Chromosome 19"/>
</dbReference>
<reference evidence="2" key="1">
    <citation type="journal article" date="2024" name="Proc. Natl. Acad. Sci. U.S.A.">
        <title>Extraordinary preservation of gene collinearity over three hundred million years revealed in homosporous lycophytes.</title>
        <authorList>
            <person name="Li C."/>
            <person name="Wickell D."/>
            <person name="Kuo L.Y."/>
            <person name="Chen X."/>
            <person name="Nie B."/>
            <person name="Liao X."/>
            <person name="Peng D."/>
            <person name="Ji J."/>
            <person name="Jenkins J."/>
            <person name="Williams M."/>
            <person name="Shu S."/>
            <person name="Plott C."/>
            <person name="Barry K."/>
            <person name="Rajasekar S."/>
            <person name="Grimwood J."/>
            <person name="Han X."/>
            <person name="Sun S."/>
            <person name="Hou Z."/>
            <person name="He W."/>
            <person name="Dai G."/>
            <person name="Sun C."/>
            <person name="Schmutz J."/>
            <person name="Leebens-Mack J.H."/>
            <person name="Li F.W."/>
            <person name="Wang L."/>
        </authorList>
    </citation>
    <scope>NUCLEOTIDE SEQUENCE [LARGE SCALE GENOMIC DNA]</scope>
    <source>
        <strain evidence="2">cv. PW_Plant_1</strain>
    </source>
</reference>
<name>A0ACC2AT90_DIPCM</name>
<protein>
    <submittedName>
        <fullName evidence="1">Uncharacterized protein</fullName>
    </submittedName>
</protein>
<gene>
    <name evidence="1" type="ORF">O6H91_19G008200</name>
</gene>
<sequence length="140" mass="15190">MAAGIRQVEGAGHNRAASKSVGRFLEGSCRSGKIDPQAEVALVIDLTLSRTAQNIDQREHSDPCISAVSLSRIYRGFSSRLSTVFTIILLRARGSASFLASSDGVLRIAILKCDGKAESSWEHIQRIARQSSRPGCRLYT</sequence>